<evidence type="ECO:0000259" key="1">
    <source>
        <dbReference type="Pfam" id="PF07059"/>
    </source>
</evidence>
<dbReference type="PANTHER" id="PTHR12136:SF41">
    <property type="entry name" value="PLECKSTRIN HOMOLOGY (PH) AND LIPID-BINDING START DOMAINS-CONTAINING PROTEIN"/>
    <property type="match status" value="1"/>
</dbReference>
<name>A0A484N6S5_9ASTE</name>
<dbReference type="AlphaFoldDB" id="A0A484N6S5"/>
<feature type="domain" description="Protein ENHANCED DISEASE RESISTANCE 2 C-terminal" evidence="1">
    <location>
        <begin position="261"/>
        <end position="348"/>
    </location>
</feature>
<keyword evidence="3" id="KW-1185">Reference proteome</keyword>
<protein>
    <recommendedName>
        <fullName evidence="1">Protein ENHANCED DISEASE RESISTANCE 2 C-terminal domain-containing protein</fullName>
    </recommendedName>
</protein>
<evidence type="ECO:0000313" key="2">
    <source>
        <dbReference type="EMBL" id="VFQ96589.1"/>
    </source>
</evidence>
<dbReference type="InterPro" id="IPR045096">
    <property type="entry name" value="EDR2-like"/>
</dbReference>
<proteinExistence type="predicted"/>
<evidence type="ECO:0000313" key="3">
    <source>
        <dbReference type="Proteomes" id="UP000595140"/>
    </source>
</evidence>
<organism evidence="2 3">
    <name type="scientific">Cuscuta campestris</name>
    <dbReference type="NCBI Taxonomy" id="132261"/>
    <lineage>
        <taxon>Eukaryota</taxon>
        <taxon>Viridiplantae</taxon>
        <taxon>Streptophyta</taxon>
        <taxon>Embryophyta</taxon>
        <taxon>Tracheophyta</taxon>
        <taxon>Spermatophyta</taxon>
        <taxon>Magnoliopsida</taxon>
        <taxon>eudicotyledons</taxon>
        <taxon>Gunneridae</taxon>
        <taxon>Pentapetalae</taxon>
        <taxon>asterids</taxon>
        <taxon>lamiids</taxon>
        <taxon>Solanales</taxon>
        <taxon>Convolvulaceae</taxon>
        <taxon>Cuscuteae</taxon>
        <taxon>Cuscuta</taxon>
        <taxon>Cuscuta subgen. Grammica</taxon>
        <taxon>Cuscuta sect. Cleistogrammica</taxon>
    </lineage>
</organism>
<dbReference type="Proteomes" id="UP000595140">
    <property type="component" value="Unassembled WGS sequence"/>
</dbReference>
<dbReference type="Pfam" id="PF07059">
    <property type="entry name" value="EDR2_C"/>
    <property type="match status" value="1"/>
</dbReference>
<dbReference type="OrthoDB" id="9970435at2759"/>
<dbReference type="EMBL" id="OOIL02006049">
    <property type="protein sequence ID" value="VFQ96589.1"/>
    <property type="molecule type" value="Genomic_DNA"/>
</dbReference>
<accession>A0A484N6S5</accession>
<dbReference type="InterPro" id="IPR009769">
    <property type="entry name" value="EDR2_C"/>
</dbReference>
<reference evidence="2 3" key="1">
    <citation type="submission" date="2018-04" db="EMBL/GenBank/DDBJ databases">
        <authorList>
            <person name="Vogel A."/>
        </authorList>
    </citation>
    <scope>NUCLEOTIDE SEQUENCE [LARGE SCALE GENOMIC DNA]</scope>
</reference>
<dbReference type="PANTHER" id="PTHR12136">
    <property type="entry name" value="ENHANCED DISEASE RESISTANCE-RELATED"/>
    <property type="match status" value="1"/>
</dbReference>
<sequence length="357" mass="39491">MLAIDWKFWKSYIQTSSASSITIRMLGRLSALRELFKAKVGECSSSGSSGELIRGRRFHKFDEDNIEAQTRLEIGKHKEGTEVVKAPSEHASLTGLNDASDEFFDVPEPLDLDQSDNGWASDFGLEMCSQDTRHTKVSPAAVLVKKLHDLAVQKRGYVDLHEMVREDCLLCNYGSTLPKDPSCNLPCSWTETDPSTFLIRGETYLDDRKKIKAKGTLMQMVGADWLKSDKREDDLGGREGSIVQKYAAKGGPEFFFIVHIQGPWIVKQSVGRKACLIGQALEVNYFRGKNYLELGVDVGSSTVARGVVGLVLGCLNSLVIEMAFLIQANTTDELPECLIGTCRLNHLDASKAALLNH</sequence>
<gene>
    <name evidence="2" type="ORF">CCAM_LOCUS38365</name>
</gene>